<evidence type="ECO:0000313" key="10">
    <source>
        <dbReference type="EMBL" id="KKO75350.1"/>
    </source>
</evidence>
<evidence type="ECO:0000256" key="8">
    <source>
        <dbReference type="ARBA" id="ARBA00023136"/>
    </source>
</evidence>
<name>A0A0F9WF37_9MICR</name>
<keyword evidence="8 9" id="KW-0472">Membrane</keyword>
<comment type="caution">
    <text evidence="10">The sequence shown here is derived from an EMBL/GenBank/DDBJ whole genome shotgun (WGS) entry which is preliminary data.</text>
</comment>
<keyword evidence="6 9" id="KW-1133">Transmembrane helix</keyword>
<dbReference type="AlphaFoldDB" id="A0A0F9WF37"/>
<evidence type="ECO:0000313" key="11">
    <source>
        <dbReference type="Proteomes" id="UP000034350"/>
    </source>
</evidence>
<evidence type="ECO:0000256" key="9">
    <source>
        <dbReference type="SAM" id="Phobius"/>
    </source>
</evidence>
<sequence>MAIVTIGVLLATRSQKIKWRNEYRVGIIGTIWFAYVSWACIYMAQFRPKYEKK</sequence>
<comment type="subcellular location">
    <subcellularLocation>
        <location evidence="1">Membrane</location>
        <topology evidence="1">Multi-pass membrane protein</topology>
    </subcellularLocation>
</comment>
<reference evidence="10 11" key="1">
    <citation type="journal article" date="2015" name="Environ. Microbiol.">
        <title>Genome analyses suggest the presence of polyploidy and recent human-driven expansions in eight global populations of the honeybee pathogen Nosema ceranae.</title>
        <authorList>
            <person name="Pelin A."/>
            <person name="Selman M."/>
            <person name="Aris-Brosou S."/>
            <person name="Farinelli L."/>
            <person name="Corradi N."/>
        </authorList>
    </citation>
    <scope>NUCLEOTIDE SEQUENCE [LARGE SCALE GENOMIC DNA]</scope>
    <source>
        <strain evidence="10 11">PA08 1199</strain>
    </source>
</reference>
<dbReference type="Pfam" id="PF05493">
    <property type="entry name" value="ATP_synt_H"/>
    <property type="match status" value="1"/>
</dbReference>
<gene>
    <name evidence="10" type="ORF">AAJ76_230005011</name>
</gene>
<keyword evidence="3" id="KW-0813">Transport</keyword>
<evidence type="ECO:0000256" key="3">
    <source>
        <dbReference type="ARBA" id="ARBA00022448"/>
    </source>
</evidence>
<dbReference type="Proteomes" id="UP000034350">
    <property type="component" value="Unassembled WGS sequence"/>
</dbReference>
<evidence type="ECO:0000256" key="5">
    <source>
        <dbReference type="ARBA" id="ARBA00022781"/>
    </source>
</evidence>
<keyword evidence="7" id="KW-0406">Ion transport</keyword>
<evidence type="ECO:0000256" key="6">
    <source>
        <dbReference type="ARBA" id="ARBA00022989"/>
    </source>
</evidence>
<comment type="similarity">
    <text evidence="2">Belongs to the V-ATPase e1/e2 subunit family.</text>
</comment>
<keyword evidence="4 9" id="KW-0812">Transmembrane</keyword>
<dbReference type="OrthoDB" id="10451205at2759"/>
<dbReference type="InterPro" id="IPR008389">
    <property type="entry name" value="ATPase_V0-cplx_e1/e2_su"/>
</dbReference>
<feature type="transmembrane region" description="Helical" evidence="9">
    <location>
        <begin position="24"/>
        <end position="44"/>
    </location>
</feature>
<proteinExistence type="inferred from homology"/>
<keyword evidence="11" id="KW-1185">Reference proteome</keyword>
<keyword evidence="5" id="KW-0375">Hydrogen ion transport</keyword>
<dbReference type="RefSeq" id="XP_024331092.1">
    <property type="nucleotide sequence ID" value="XM_024474710.1"/>
</dbReference>
<dbReference type="VEuPathDB" id="MicrosporidiaDB:AAJ76_230005011"/>
<evidence type="ECO:0000256" key="1">
    <source>
        <dbReference type="ARBA" id="ARBA00004141"/>
    </source>
</evidence>
<accession>A0A0F9WF37</accession>
<evidence type="ECO:0000256" key="7">
    <source>
        <dbReference type="ARBA" id="ARBA00023065"/>
    </source>
</evidence>
<evidence type="ECO:0000256" key="4">
    <source>
        <dbReference type="ARBA" id="ARBA00022692"/>
    </source>
</evidence>
<evidence type="ECO:0000256" key="2">
    <source>
        <dbReference type="ARBA" id="ARBA00008328"/>
    </source>
</evidence>
<dbReference type="EMBL" id="JPQZ01000023">
    <property type="protein sequence ID" value="KKO75350.1"/>
    <property type="molecule type" value="Genomic_DNA"/>
</dbReference>
<dbReference type="GO" id="GO:0033179">
    <property type="term" value="C:proton-transporting V-type ATPase, V0 domain"/>
    <property type="evidence" value="ECO:0007669"/>
    <property type="project" value="InterPro"/>
</dbReference>
<dbReference type="GO" id="GO:0046961">
    <property type="term" value="F:proton-transporting ATPase activity, rotational mechanism"/>
    <property type="evidence" value="ECO:0007669"/>
    <property type="project" value="InterPro"/>
</dbReference>
<organism evidence="10 11">
    <name type="scientific">Vairimorpha ceranae</name>
    <dbReference type="NCBI Taxonomy" id="40302"/>
    <lineage>
        <taxon>Eukaryota</taxon>
        <taxon>Fungi</taxon>
        <taxon>Fungi incertae sedis</taxon>
        <taxon>Microsporidia</taxon>
        <taxon>Nosematidae</taxon>
        <taxon>Vairimorpha</taxon>
    </lineage>
</organism>
<dbReference type="GeneID" id="36319637"/>
<protein>
    <submittedName>
        <fullName evidence="10">Uncharacterized protein</fullName>
    </submittedName>
</protein>